<dbReference type="STRING" id="354355.SAMN05660816_04479"/>
<dbReference type="Gene3D" id="3.40.710.10">
    <property type="entry name" value="DD-peptidase/beta-lactamase superfamily"/>
    <property type="match status" value="1"/>
</dbReference>
<dbReference type="PANTHER" id="PTHR46825:SF15">
    <property type="entry name" value="BETA-LACTAMASE-RELATED DOMAIN-CONTAINING PROTEIN"/>
    <property type="match status" value="1"/>
</dbReference>
<dbReference type="Gene3D" id="2.40.128.600">
    <property type="match status" value="1"/>
</dbReference>
<dbReference type="AlphaFoldDB" id="A0A1V9F5E6"/>
<dbReference type="Pfam" id="PF00144">
    <property type="entry name" value="Beta-lactamase"/>
    <property type="match status" value="1"/>
</dbReference>
<dbReference type="RefSeq" id="WP_081197838.1">
    <property type="nucleotide sequence ID" value="NZ_FOCZ01000008.1"/>
</dbReference>
<dbReference type="InterPro" id="IPR012338">
    <property type="entry name" value="Beta-lactam/transpept-like"/>
</dbReference>
<feature type="signal peptide" evidence="1">
    <location>
        <begin position="1"/>
        <end position="19"/>
    </location>
</feature>
<evidence type="ECO:0000313" key="4">
    <source>
        <dbReference type="EMBL" id="OQP53487.1"/>
    </source>
</evidence>
<evidence type="ECO:0000259" key="3">
    <source>
        <dbReference type="Pfam" id="PF11954"/>
    </source>
</evidence>
<keyword evidence="5" id="KW-1185">Reference proteome</keyword>
<name>A0A1V9F5E6_9BACT</name>
<feature type="domain" description="Peptidase S12 Pab87-related C-terminal" evidence="3">
    <location>
        <begin position="404"/>
        <end position="493"/>
    </location>
</feature>
<sequence length="507" mass="56898">MRKLLFLLLLIAGSQNLFSQTPAFITDSLDGYIRQGMKDWNVPGLAIVIVKDGQVAFMRGYGVADTATRQAVDENTLFMIASNTKLFTGTALSQLEYDKKLSLDDKFTKYFPGFKLYEATTTSLLTVRDLLSHRIGTKTFQGDFTFWNSRLTSQQIMDKMKLLKPEAGFRSHYGYCNSCFLAAGEVIPKITGQSWQKYIQDSILTPLQMTHTFTSIHNLTDTRLLSKPYTTSFTGQLNQVPWDDWDNLAPAASLISNVSDMSHWLLFQLDSGRYEGKRVMPFSVLQKTRDINTPITSRKSSVVPTHIAGYGLGLIVGDYNGRQVYWHTGGAAGMVSVVCFVPEEKLGIAVLTNNDNQGLYGALRAQVLDAYTGMPYQNRSKKYLTDFNNTMADTLKTIHGWQDRVKGAAPSLPLTSYVGHYTNGLYGSLDVKLRADKKSLSVKFNSHANLTATLSYMDSNEWLLQYDNIEYGIFSVQFKISGNKVISIETKESDFVEEDPYVFVKQP</sequence>
<feature type="chain" id="PRO_5010722506" evidence="1">
    <location>
        <begin position="20"/>
        <end position="507"/>
    </location>
</feature>
<dbReference type="Pfam" id="PF11954">
    <property type="entry name" value="DUF3471"/>
    <property type="match status" value="1"/>
</dbReference>
<dbReference type="InterPro" id="IPR050491">
    <property type="entry name" value="AmpC-like"/>
</dbReference>
<keyword evidence="1" id="KW-0732">Signal</keyword>
<dbReference type="OrthoDB" id="1522765at2"/>
<dbReference type="EMBL" id="LVXG01000006">
    <property type="protein sequence ID" value="OQP53487.1"/>
    <property type="molecule type" value="Genomic_DNA"/>
</dbReference>
<accession>A0A1V9F5E6</accession>
<dbReference type="SUPFAM" id="SSF56601">
    <property type="entry name" value="beta-lactamase/transpeptidase-like"/>
    <property type="match status" value="1"/>
</dbReference>
<dbReference type="GO" id="GO:0016787">
    <property type="term" value="F:hydrolase activity"/>
    <property type="evidence" value="ECO:0007669"/>
    <property type="project" value="UniProtKB-KW"/>
</dbReference>
<proteinExistence type="predicted"/>
<gene>
    <name evidence="4" type="ORF">A4H97_23610</name>
</gene>
<dbReference type="InterPro" id="IPR001466">
    <property type="entry name" value="Beta-lactam-related"/>
</dbReference>
<dbReference type="PANTHER" id="PTHR46825">
    <property type="entry name" value="D-ALANYL-D-ALANINE-CARBOXYPEPTIDASE/ENDOPEPTIDASE AMPH"/>
    <property type="match status" value="1"/>
</dbReference>
<organism evidence="4 5">
    <name type="scientific">Niastella yeongjuensis</name>
    <dbReference type="NCBI Taxonomy" id="354355"/>
    <lineage>
        <taxon>Bacteria</taxon>
        <taxon>Pseudomonadati</taxon>
        <taxon>Bacteroidota</taxon>
        <taxon>Chitinophagia</taxon>
        <taxon>Chitinophagales</taxon>
        <taxon>Chitinophagaceae</taxon>
        <taxon>Niastella</taxon>
    </lineage>
</organism>
<comment type="caution">
    <text evidence="4">The sequence shown here is derived from an EMBL/GenBank/DDBJ whole genome shotgun (WGS) entry which is preliminary data.</text>
</comment>
<dbReference type="InterPro" id="IPR021860">
    <property type="entry name" value="Peptidase_S12_Pab87-rel_C"/>
</dbReference>
<evidence type="ECO:0000256" key="1">
    <source>
        <dbReference type="SAM" id="SignalP"/>
    </source>
</evidence>
<keyword evidence="4" id="KW-0378">Hydrolase</keyword>
<evidence type="ECO:0000259" key="2">
    <source>
        <dbReference type="Pfam" id="PF00144"/>
    </source>
</evidence>
<evidence type="ECO:0000313" key="5">
    <source>
        <dbReference type="Proteomes" id="UP000192610"/>
    </source>
</evidence>
<reference evidence="5" key="1">
    <citation type="submission" date="2016-04" db="EMBL/GenBank/DDBJ databases">
        <authorList>
            <person name="Chen L."/>
            <person name="Zhuang W."/>
            <person name="Wang G."/>
        </authorList>
    </citation>
    <scope>NUCLEOTIDE SEQUENCE [LARGE SCALE GENOMIC DNA]</scope>
    <source>
        <strain evidence="5">17621</strain>
    </source>
</reference>
<dbReference type="Proteomes" id="UP000192610">
    <property type="component" value="Unassembled WGS sequence"/>
</dbReference>
<feature type="domain" description="Beta-lactamase-related" evidence="2">
    <location>
        <begin position="29"/>
        <end position="358"/>
    </location>
</feature>
<protein>
    <submittedName>
        <fullName evidence="4">Serine hydrolase</fullName>
    </submittedName>
</protein>